<dbReference type="PANTHER" id="PTHR47331">
    <property type="entry name" value="PHD-TYPE DOMAIN-CONTAINING PROTEIN"/>
    <property type="match status" value="1"/>
</dbReference>
<dbReference type="Proteomes" id="UP001152795">
    <property type="component" value="Unassembled WGS sequence"/>
</dbReference>
<feature type="region of interest" description="Disordered" evidence="1">
    <location>
        <begin position="702"/>
        <end position="733"/>
    </location>
</feature>
<dbReference type="Gene3D" id="3.30.420.10">
    <property type="entry name" value="Ribonuclease H-like superfamily/Ribonuclease H"/>
    <property type="match status" value="1"/>
</dbReference>
<dbReference type="Pfam" id="PF18701">
    <property type="entry name" value="DUF5641"/>
    <property type="match status" value="1"/>
</dbReference>
<dbReference type="InterPro" id="IPR040676">
    <property type="entry name" value="DUF5641"/>
</dbReference>
<proteinExistence type="predicted"/>
<dbReference type="OrthoDB" id="6127133at2759"/>
<protein>
    <submittedName>
        <fullName evidence="2">WDFY family member 4</fullName>
    </submittedName>
</protein>
<dbReference type="AlphaFoldDB" id="A0A7D9EJN2"/>
<dbReference type="InterPro" id="IPR036397">
    <property type="entry name" value="RNaseH_sf"/>
</dbReference>
<feature type="compositionally biased region" description="Basic and acidic residues" evidence="1">
    <location>
        <begin position="712"/>
        <end position="724"/>
    </location>
</feature>
<evidence type="ECO:0000256" key="1">
    <source>
        <dbReference type="SAM" id="MobiDB-lite"/>
    </source>
</evidence>
<feature type="compositionally biased region" description="Low complexity" evidence="1">
    <location>
        <begin position="227"/>
        <end position="239"/>
    </location>
</feature>
<organism evidence="2 3">
    <name type="scientific">Paramuricea clavata</name>
    <name type="common">Red gorgonian</name>
    <name type="synonym">Violescent sea-whip</name>
    <dbReference type="NCBI Taxonomy" id="317549"/>
    <lineage>
        <taxon>Eukaryota</taxon>
        <taxon>Metazoa</taxon>
        <taxon>Cnidaria</taxon>
        <taxon>Anthozoa</taxon>
        <taxon>Octocorallia</taxon>
        <taxon>Malacalcyonacea</taxon>
        <taxon>Plexauridae</taxon>
        <taxon>Paramuricea</taxon>
    </lineage>
</organism>
<evidence type="ECO:0000313" key="3">
    <source>
        <dbReference type="Proteomes" id="UP001152795"/>
    </source>
</evidence>
<feature type="compositionally biased region" description="Polar residues" evidence="1">
    <location>
        <begin position="603"/>
        <end position="620"/>
    </location>
</feature>
<feature type="compositionally biased region" description="Basic and acidic residues" evidence="1">
    <location>
        <begin position="584"/>
        <end position="598"/>
    </location>
</feature>
<dbReference type="PANTHER" id="PTHR47331:SF1">
    <property type="entry name" value="GAG-LIKE PROTEIN"/>
    <property type="match status" value="1"/>
</dbReference>
<feature type="compositionally biased region" description="Basic and acidic residues" evidence="1">
    <location>
        <begin position="212"/>
        <end position="226"/>
    </location>
</feature>
<dbReference type="Pfam" id="PF03564">
    <property type="entry name" value="DUF1759"/>
    <property type="match status" value="1"/>
</dbReference>
<dbReference type="GO" id="GO:0003676">
    <property type="term" value="F:nucleic acid binding"/>
    <property type="evidence" value="ECO:0007669"/>
    <property type="project" value="InterPro"/>
</dbReference>
<keyword evidence="3" id="KW-1185">Reference proteome</keyword>
<feature type="region of interest" description="Disordered" evidence="1">
    <location>
        <begin position="150"/>
        <end position="242"/>
    </location>
</feature>
<name>A0A7D9EJN2_PARCT</name>
<sequence>METRGAAQRVTNTTLDQEGVFNERLNKLRRSIASYRGYLTRLYRETDELMRNYDNYKEVIKKREDLDKGFANFKEASDNCGRFLIKDEEKEAMASQLDIEIRRYQEFKIRYSDWLGKFTRRENRSSETGMQISPNKFEMQTISRDEAHEAELQTKDGGDSLNSLTRSDRMADNETAKTTRERDSLYKDSALRVPSLGKQKYLSNYSTQSPRSKSEGKPWFENESKKSSQSSGRSKQSQKLAMSRLKLKRLEEKEELLERQQKLEAEIYERKLKTEMAKLELKGEIIDARAEVEKCAIESQYSVDDGDFGRDADERLPDLERQTLQQTMEKFLGSSWTEKQVEEFPTPSRSNPPPITLARNDGGIHPEIQRLLERQSQVIEGQNTTVEKLTSSLDLPKREFLCFDGNPTTYLRFIKNFEVNVESRVPDETVRLSYLIQYTSGAARQAIENCVIYPTDVGYEKAKEILRKNFGQKHNIVRAFVEKVVKGPQIKSGETEKMMQLARDMRNCLMNSMQMNYKADINSLDTLMKVVKRLPSYLQAKWADVSGKLIQEEKEPEFEHLVDFVEKYAAIANTTFGKLVGSKPEGDIKPKPKVREPVLDSGRVSTFGTQHAETQTGGDSSNDHKSQQRSRQCFLCGASNHDLEKCYKFRQKSYQERLEFTRTEKLCHNCLRKNHFARRCRLGPACMLSGCNVRHHSLLHLPVNPPESSPSSEKDQEESPHRSNEAGNSGHCGVAAKKKPRVCLRILPVRITNNDGTRQVDTYAFIDNGSDTTLCTNNLVEKLHLKHKPTEFSLTTVNAQDKKRRGLEVELKVQALKGEGELQLDRVWSVDRLPISERSIPEVDDIGHWSHLNGIDFPELDDKEVSILIGSDVPEVHWTLEERRGGPKEPLGVRTILGWTLFGPIGSGTSTEGNVNFVQIDHDHDGVYSLLNQFSTWTKLQTSIAWFLRFKTFILAALKSSRSRNMTRGPLRVYELRHSTHEIVRLVQELAFPKELELIRTGKGDSLGKVLRGAETEIKEALTKWNQDRISRSLRSRDIEWNFNPPAASHAGGVWERMIRSIRKILRSLMTDQLVNDETLATILAEVEKILNDWPLTRLSDDPNDLEPLTLNKLLLLRPNPCYQPVEFGETTSYNKKWKQAQYLASIFWKRWIKEYLPTLQERQKWLRPRRNVVPGDLVLVVQENVQRGRWPKAIVEEVFPDEYGHVRHVIIRTETARLRRDVRKLCLLESAI</sequence>
<dbReference type="InterPro" id="IPR005312">
    <property type="entry name" value="DUF1759"/>
</dbReference>
<dbReference type="EMBL" id="CACRXK020006642">
    <property type="protein sequence ID" value="CAB4009981.1"/>
    <property type="molecule type" value="Genomic_DNA"/>
</dbReference>
<accession>A0A7D9EJN2</accession>
<gene>
    <name evidence="2" type="ORF">PACLA_8A075676</name>
</gene>
<feature type="compositionally biased region" description="Polar residues" evidence="1">
    <location>
        <begin position="201"/>
        <end position="211"/>
    </location>
</feature>
<evidence type="ECO:0000313" key="2">
    <source>
        <dbReference type="EMBL" id="CAB4009981.1"/>
    </source>
</evidence>
<feature type="region of interest" description="Disordered" evidence="1">
    <location>
        <begin position="581"/>
        <end position="626"/>
    </location>
</feature>
<feature type="compositionally biased region" description="Basic and acidic residues" evidence="1">
    <location>
        <begin position="166"/>
        <end position="190"/>
    </location>
</feature>
<reference evidence="2" key="1">
    <citation type="submission" date="2020-04" db="EMBL/GenBank/DDBJ databases">
        <authorList>
            <person name="Alioto T."/>
            <person name="Alioto T."/>
            <person name="Gomez Garrido J."/>
        </authorList>
    </citation>
    <scope>NUCLEOTIDE SEQUENCE</scope>
    <source>
        <strain evidence="2">A484AB</strain>
    </source>
</reference>
<comment type="caution">
    <text evidence="2">The sequence shown here is derived from an EMBL/GenBank/DDBJ whole genome shotgun (WGS) entry which is preliminary data.</text>
</comment>